<dbReference type="PANTHER" id="PTHR43138">
    <property type="entry name" value="ACETYLTRANSFERASE, GNAT FAMILY"/>
    <property type="match status" value="1"/>
</dbReference>
<dbReference type="InterPro" id="IPR052742">
    <property type="entry name" value="Mito_N-acetyltransferase"/>
</dbReference>
<feature type="domain" description="N-acetyltransferase" evidence="1">
    <location>
        <begin position="132"/>
        <end position="230"/>
    </location>
</feature>
<evidence type="ECO:0000313" key="2">
    <source>
        <dbReference type="EMBL" id="KAG8630295.1"/>
    </source>
</evidence>
<dbReference type="AlphaFoldDB" id="A0A8K0LA31"/>
<dbReference type="PANTHER" id="PTHR43138:SF2">
    <property type="entry name" value="PROTEIN SPT10"/>
    <property type="match status" value="1"/>
</dbReference>
<dbReference type="EMBL" id="JAESVG020000002">
    <property type="protein sequence ID" value="KAG8630295.1"/>
    <property type="molecule type" value="Genomic_DNA"/>
</dbReference>
<dbReference type="GO" id="GO:0016747">
    <property type="term" value="F:acyltransferase activity, transferring groups other than amino-acyl groups"/>
    <property type="evidence" value="ECO:0007669"/>
    <property type="project" value="InterPro"/>
</dbReference>
<dbReference type="Pfam" id="PF00583">
    <property type="entry name" value="Acetyltransf_1"/>
    <property type="match status" value="1"/>
</dbReference>
<reference evidence="2" key="1">
    <citation type="submission" date="2021-07" db="EMBL/GenBank/DDBJ databases">
        <title>Elsinoe batatas strain:CRI-CJ2 Genome sequencing and assembly.</title>
        <authorList>
            <person name="Huang L."/>
        </authorList>
    </citation>
    <scope>NUCLEOTIDE SEQUENCE</scope>
    <source>
        <strain evidence="2">CRI-CJ2</strain>
    </source>
</reference>
<dbReference type="InterPro" id="IPR016181">
    <property type="entry name" value="Acyl_CoA_acyltransferase"/>
</dbReference>
<dbReference type="InterPro" id="IPR000182">
    <property type="entry name" value="GNAT_dom"/>
</dbReference>
<dbReference type="Gene3D" id="3.40.630.30">
    <property type="match status" value="1"/>
</dbReference>
<keyword evidence="3" id="KW-1185">Reference proteome</keyword>
<proteinExistence type="predicted"/>
<sequence length="253" mass="27434">MPAMLDDPTAPAIYRVSGPAPYPVPGTPLPPSLLPLHLPLRDGTTSTLIPFATANPVPTGLMTRLQTMLNSEITAGDTYPMTSTMDLSKFSTYWFANFAAVMVAGKLDLSAGLEGVYGQLAQMERVNQGSWEEACLGTFYVKPNYPGRSSHVCNAGFLVSERARGKGVGRVMGETYIKWGAELGYTYSIFNLVYETNVASLRIWDALGFDRVGRVPGAGNLRSYPDRPIDAIQIGRRLGDTDKAVGGTFKQEK</sequence>
<protein>
    <recommendedName>
        <fullName evidence="1">N-acetyltransferase domain-containing protein</fullName>
    </recommendedName>
</protein>
<gene>
    <name evidence="2" type="ORF">KVT40_001914</name>
</gene>
<organism evidence="2 3">
    <name type="scientific">Elsinoe batatas</name>
    <dbReference type="NCBI Taxonomy" id="2601811"/>
    <lineage>
        <taxon>Eukaryota</taxon>
        <taxon>Fungi</taxon>
        <taxon>Dikarya</taxon>
        <taxon>Ascomycota</taxon>
        <taxon>Pezizomycotina</taxon>
        <taxon>Dothideomycetes</taxon>
        <taxon>Dothideomycetidae</taxon>
        <taxon>Myriangiales</taxon>
        <taxon>Elsinoaceae</taxon>
        <taxon>Elsinoe</taxon>
    </lineage>
</organism>
<accession>A0A8K0LA31</accession>
<evidence type="ECO:0000313" key="3">
    <source>
        <dbReference type="Proteomes" id="UP000809789"/>
    </source>
</evidence>
<dbReference type="PROSITE" id="PS51186">
    <property type="entry name" value="GNAT"/>
    <property type="match status" value="1"/>
</dbReference>
<name>A0A8K0LA31_9PEZI</name>
<dbReference type="SUPFAM" id="SSF55729">
    <property type="entry name" value="Acyl-CoA N-acyltransferases (Nat)"/>
    <property type="match status" value="1"/>
</dbReference>
<evidence type="ECO:0000259" key="1">
    <source>
        <dbReference type="PROSITE" id="PS51186"/>
    </source>
</evidence>
<dbReference type="GO" id="GO:0005634">
    <property type="term" value="C:nucleus"/>
    <property type="evidence" value="ECO:0007669"/>
    <property type="project" value="TreeGrafter"/>
</dbReference>
<comment type="caution">
    <text evidence="2">The sequence shown here is derived from an EMBL/GenBank/DDBJ whole genome shotgun (WGS) entry which is preliminary data.</text>
</comment>
<dbReference type="Proteomes" id="UP000809789">
    <property type="component" value="Unassembled WGS sequence"/>
</dbReference>
<dbReference type="OrthoDB" id="10264707at2759"/>